<evidence type="ECO:0000256" key="6">
    <source>
        <dbReference type="HAMAP-Rule" id="MF_00031"/>
    </source>
</evidence>
<comment type="caution">
    <text evidence="6">Lacks conserved residue(s) required for the propagation of feature annotation.</text>
</comment>
<comment type="similarity">
    <text evidence="6">Belongs to the RuvA family.</text>
</comment>
<dbReference type="InterPro" id="IPR036267">
    <property type="entry name" value="RuvA_C_sf"/>
</dbReference>
<keyword evidence="8" id="KW-0547">Nucleotide-binding</keyword>
<dbReference type="Gene3D" id="2.40.50.140">
    <property type="entry name" value="Nucleic acid-binding proteins"/>
    <property type="match status" value="1"/>
</dbReference>
<dbReference type="AlphaFoldDB" id="A0A0A2E988"/>
<dbReference type="GO" id="GO:0000400">
    <property type="term" value="F:four-way junction DNA binding"/>
    <property type="evidence" value="ECO:0007669"/>
    <property type="project" value="UniProtKB-UniRule"/>
</dbReference>
<dbReference type="Pfam" id="PF01330">
    <property type="entry name" value="RuvA_N"/>
    <property type="match status" value="1"/>
</dbReference>
<evidence type="ECO:0000256" key="4">
    <source>
        <dbReference type="ARBA" id="ARBA00023172"/>
    </source>
</evidence>
<dbReference type="GO" id="GO:0009379">
    <property type="term" value="C:Holliday junction helicase complex"/>
    <property type="evidence" value="ECO:0007669"/>
    <property type="project" value="InterPro"/>
</dbReference>
<dbReference type="InterPro" id="IPR013849">
    <property type="entry name" value="DNA_helicase_Holl-junc_RuvA_I"/>
</dbReference>
<keyword evidence="8" id="KW-0067">ATP-binding</keyword>
<gene>
    <name evidence="6" type="primary">ruvA</name>
    <name evidence="8" type="ORF">HQ47_01895</name>
</gene>
<dbReference type="SMART" id="SM00278">
    <property type="entry name" value="HhH1"/>
    <property type="match status" value="2"/>
</dbReference>
<keyword evidence="8" id="KW-0378">Hydrolase</keyword>
<keyword evidence="5 6" id="KW-0234">DNA repair</keyword>
<feature type="region of interest" description="Domain III" evidence="6">
    <location>
        <begin position="149"/>
        <end position="198"/>
    </location>
</feature>
<dbReference type="Pfam" id="PF07499">
    <property type="entry name" value="RuvA_C"/>
    <property type="match status" value="1"/>
</dbReference>
<dbReference type="InterPro" id="IPR003583">
    <property type="entry name" value="Hlx-hairpin-Hlx_DNA-bd_motif"/>
</dbReference>
<comment type="subcellular location">
    <subcellularLocation>
        <location evidence="6">Cytoplasm</location>
    </subcellularLocation>
</comment>
<proteinExistence type="inferred from homology"/>
<dbReference type="GO" id="GO:0009378">
    <property type="term" value="F:four-way junction helicase activity"/>
    <property type="evidence" value="ECO:0007669"/>
    <property type="project" value="InterPro"/>
</dbReference>
<dbReference type="Pfam" id="PF14520">
    <property type="entry name" value="HHH_5"/>
    <property type="match status" value="1"/>
</dbReference>
<dbReference type="HAMAP" id="MF_00031">
    <property type="entry name" value="DNA_HJ_migration_RuvA"/>
    <property type="match status" value="1"/>
</dbReference>
<dbReference type="Gene3D" id="1.10.8.10">
    <property type="entry name" value="DNA helicase RuvA subunit, C-terminal domain"/>
    <property type="match status" value="1"/>
</dbReference>
<dbReference type="InterPro" id="IPR010994">
    <property type="entry name" value="RuvA_2-like"/>
</dbReference>
<dbReference type="InterPro" id="IPR000085">
    <property type="entry name" value="RuvA"/>
</dbReference>
<evidence type="ECO:0000256" key="1">
    <source>
        <dbReference type="ARBA" id="ARBA00022490"/>
    </source>
</evidence>
<comment type="caution">
    <text evidence="8">The sequence shown here is derived from an EMBL/GenBank/DDBJ whole genome shotgun (WGS) entry which is preliminary data.</text>
</comment>
<evidence type="ECO:0000259" key="7">
    <source>
        <dbReference type="SMART" id="SM00278"/>
    </source>
</evidence>
<evidence type="ECO:0000256" key="2">
    <source>
        <dbReference type="ARBA" id="ARBA00022763"/>
    </source>
</evidence>
<keyword evidence="2 6" id="KW-0227">DNA damage</keyword>
<keyword evidence="9" id="KW-1185">Reference proteome</keyword>
<accession>A0A0A2E988</accession>
<dbReference type="STRING" id="28115.HQ47_01895"/>
<keyword evidence="1 6" id="KW-0963">Cytoplasm</keyword>
<sequence length="198" mass="21219">MIAYLKGTFTEITPTSMIVECAGVGYEVNISLNTYTALQSEKEGRVLTTEVIREDAHLLYGFATHAEQILFVKLTSVSGVGPNTARVILSSYAPNELTQIIETGQTDALKAVKGIGLKTAQRILVDLKGKLTLTEEMAPSGSGAGINMPDAHAAEEAVSALKMLGFADAPVRKTVKTILMREPSAPVEDIIKQALRML</sequence>
<feature type="domain" description="Helix-hairpin-helix DNA-binding motif class 1" evidence="7">
    <location>
        <begin position="107"/>
        <end position="126"/>
    </location>
</feature>
<reference evidence="8 9" key="1">
    <citation type="submission" date="2014-09" db="EMBL/GenBank/DDBJ databases">
        <title>Draft Genome Sequence of Porphyromonas macacae COT-192_OH2859.</title>
        <authorList>
            <person name="Wallis C."/>
            <person name="Deusch O."/>
            <person name="O'Flynn C."/>
            <person name="Davis I."/>
            <person name="Horsfall A."/>
            <person name="Kirkwood N."/>
            <person name="Harris S."/>
            <person name="Eisen J.A."/>
            <person name="Coil D.A."/>
            <person name="Darling A.E."/>
            <person name="Jospin G."/>
            <person name="Alexiev A."/>
        </authorList>
    </citation>
    <scope>NUCLEOTIDE SEQUENCE [LARGE SCALE GENOMIC DNA]</scope>
    <source>
        <strain evidence="9">COT-192 OH2859</strain>
    </source>
</reference>
<dbReference type="Proteomes" id="UP000030103">
    <property type="component" value="Unassembled WGS sequence"/>
</dbReference>
<feature type="domain" description="Helix-hairpin-helix DNA-binding motif class 1" evidence="7">
    <location>
        <begin position="72"/>
        <end position="91"/>
    </location>
</feature>
<dbReference type="InterPro" id="IPR012340">
    <property type="entry name" value="NA-bd_OB-fold"/>
</dbReference>
<keyword evidence="8" id="KW-0347">Helicase</keyword>
<evidence type="ECO:0000256" key="5">
    <source>
        <dbReference type="ARBA" id="ARBA00023204"/>
    </source>
</evidence>
<protein>
    <recommendedName>
        <fullName evidence="6">Holliday junction branch migration complex subunit RuvA</fullName>
    </recommendedName>
</protein>
<dbReference type="GO" id="GO:0006310">
    <property type="term" value="P:DNA recombination"/>
    <property type="evidence" value="ECO:0007669"/>
    <property type="project" value="UniProtKB-UniRule"/>
</dbReference>
<comment type="function">
    <text evidence="6">The RuvA-RuvB-RuvC complex processes Holliday junction (HJ) DNA during genetic recombination and DNA repair, while the RuvA-RuvB complex plays an important role in the rescue of blocked DNA replication forks via replication fork reversal (RFR). RuvA specifically binds to HJ cruciform DNA, conferring on it an open structure. The RuvB hexamer acts as an ATP-dependent pump, pulling dsDNA into and through the RuvAB complex. HJ branch migration allows RuvC to scan DNA until it finds its consensus sequence, where it cleaves and resolves the cruciform DNA.</text>
</comment>
<dbReference type="GO" id="GO:0048476">
    <property type="term" value="C:Holliday junction resolvase complex"/>
    <property type="evidence" value="ECO:0007669"/>
    <property type="project" value="UniProtKB-UniRule"/>
</dbReference>
<dbReference type="SUPFAM" id="SSF50249">
    <property type="entry name" value="Nucleic acid-binding proteins"/>
    <property type="match status" value="1"/>
</dbReference>
<comment type="domain">
    <text evidence="6">Has three domains with a flexible linker between the domains II and III and assumes an 'L' shape. Domain III is highly mobile and contacts RuvB.</text>
</comment>
<dbReference type="GO" id="GO:0005737">
    <property type="term" value="C:cytoplasm"/>
    <property type="evidence" value="ECO:0007669"/>
    <property type="project" value="UniProtKB-SubCell"/>
</dbReference>
<dbReference type="NCBIfam" id="TIGR00084">
    <property type="entry name" value="ruvA"/>
    <property type="match status" value="1"/>
</dbReference>
<dbReference type="SUPFAM" id="SSF47781">
    <property type="entry name" value="RuvA domain 2-like"/>
    <property type="match status" value="1"/>
</dbReference>
<dbReference type="GO" id="GO:0005524">
    <property type="term" value="F:ATP binding"/>
    <property type="evidence" value="ECO:0007669"/>
    <property type="project" value="InterPro"/>
</dbReference>
<dbReference type="eggNOG" id="COG0632">
    <property type="taxonomic scope" value="Bacteria"/>
</dbReference>
<keyword evidence="3 6" id="KW-0238">DNA-binding</keyword>
<dbReference type="CDD" id="cd14332">
    <property type="entry name" value="UBA_RuvA_C"/>
    <property type="match status" value="1"/>
</dbReference>
<organism evidence="8 9">
    <name type="scientific">Porphyromonas macacae</name>
    <dbReference type="NCBI Taxonomy" id="28115"/>
    <lineage>
        <taxon>Bacteria</taxon>
        <taxon>Pseudomonadati</taxon>
        <taxon>Bacteroidota</taxon>
        <taxon>Bacteroidia</taxon>
        <taxon>Bacteroidales</taxon>
        <taxon>Porphyromonadaceae</taxon>
        <taxon>Porphyromonas</taxon>
    </lineage>
</organism>
<dbReference type="EMBL" id="JRFA01000006">
    <property type="protein sequence ID" value="KGN75458.1"/>
    <property type="molecule type" value="Genomic_DNA"/>
</dbReference>
<evidence type="ECO:0000313" key="9">
    <source>
        <dbReference type="Proteomes" id="UP000030103"/>
    </source>
</evidence>
<comment type="subunit">
    <text evidence="6">Homotetramer. Forms an RuvA(8)-RuvB(12)-Holliday junction (HJ) complex. HJ DNA is sandwiched between 2 RuvA tetramers; dsDNA enters through RuvA and exits via RuvB. An RuvB hexamer assembles on each DNA strand where it exits the tetramer. Each RuvB hexamer is contacted by two RuvA subunits (via domain III) on 2 adjacent RuvB subunits; this complex drives branch migration. In the full resolvosome a probable DNA-RuvA(4)-RuvB(12)-RuvC(2) complex forms which resolves the HJ.</text>
</comment>
<evidence type="ECO:0000313" key="8">
    <source>
        <dbReference type="EMBL" id="KGN75458.1"/>
    </source>
</evidence>
<dbReference type="GO" id="GO:0006281">
    <property type="term" value="P:DNA repair"/>
    <property type="evidence" value="ECO:0007669"/>
    <property type="project" value="UniProtKB-UniRule"/>
</dbReference>
<dbReference type="SUPFAM" id="SSF46929">
    <property type="entry name" value="DNA helicase RuvA subunit, C-terminal domain"/>
    <property type="match status" value="1"/>
</dbReference>
<name>A0A0A2E988_9PORP</name>
<evidence type="ECO:0000256" key="3">
    <source>
        <dbReference type="ARBA" id="ARBA00023125"/>
    </source>
</evidence>
<dbReference type="OrthoDB" id="5293449at2"/>
<dbReference type="InterPro" id="IPR011114">
    <property type="entry name" value="RuvA_C"/>
</dbReference>
<dbReference type="Gene3D" id="1.10.150.20">
    <property type="entry name" value="5' to 3' exonuclease, C-terminal subdomain"/>
    <property type="match status" value="1"/>
</dbReference>
<dbReference type="RefSeq" id="WP_036872936.1">
    <property type="nucleotide sequence ID" value="NZ_JRFA01000006.1"/>
</dbReference>
<keyword evidence="4 6" id="KW-0233">DNA recombination</keyword>